<organism evidence="2 3">
    <name type="scientific">Lentzea guizhouensis</name>
    <dbReference type="NCBI Taxonomy" id="1586287"/>
    <lineage>
        <taxon>Bacteria</taxon>
        <taxon>Bacillati</taxon>
        <taxon>Actinomycetota</taxon>
        <taxon>Actinomycetes</taxon>
        <taxon>Pseudonocardiales</taxon>
        <taxon>Pseudonocardiaceae</taxon>
        <taxon>Lentzea</taxon>
    </lineage>
</organism>
<feature type="chain" id="PRO_5008538697" description="Peptidase inhibitor" evidence="1">
    <location>
        <begin position="23"/>
        <end position="132"/>
    </location>
</feature>
<dbReference type="Proteomes" id="UP000093053">
    <property type="component" value="Chromosome"/>
</dbReference>
<evidence type="ECO:0000313" key="2">
    <source>
        <dbReference type="EMBL" id="ANZ41729.1"/>
    </source>
</evidence>
<dbReference type="InterPro" id="IPR011024">
    <property type="entry name" value="G_crystallin-like"/>
</dbReference>
<proteinExistence type="predicted"/>
<dbReference type="Gene3D" id="2.60.20.10">
    <property type="entry name" value="Crystallins"/>
    <property type="match status" value="1"/>
</dbReference>
<dbReference type="OrthoDB" id="4554488at2"/>
<feature type="signal peptide" evidence="1">
    <location>
        <begin position="1"/>
        <end position="22"/>
    </location>
</feature>
<evidence type="ECO:0000313" key="3">
    <source>
        <dbReference type="Proteomes" id="UP000093053"/>
    </source>
</evidence>
<reference evidence="2 3" key="1">
    <citation type="submission" date="2016-07" db="EMBL/GenBank/DDBJ databases">
        <title>Complete genome sequence of the Lentzea guizhouensis DHS C013.</title>
        <authorList>
            <person name="Cao C."/>
        </authorList>
    </citation>
    <scope>NUCLEOTIDE SEQUENCE [LARGE SCALE GENOMIC DNA]</scope>
    <source>
        <strain evidence="2 3">DHS C013</strain>
    </source>
</reference>
<keyword evidence="1" id="KW-0732">Signal</keyword>
<evidence type="ECO:0008006" key="4">
    <source>
        <dbReference type="Google" id="ProtNLM"/>
    </source>
</evidence>
<name>A0A1B2HVG6_9PSEU</name>
<dbReference type="KEGG" id="led:BBK82_43080"/>
<dbReference type="AlphaFoldDB" id="A0A1B2HVG6"/>
<evidence type="ECO:0000256" key="1">
    <source>
        <dbReference type="SAM" id="SignalP"/>
    </source>
</evidence>
<sequence>MNWIRSLVIAFGLMMVAVTAPAAGAQAPDSQRTVEPLAWSQCPDGYFCVWENADGTGRFARFQLGSPNLAVPIGGYVFNDEISAVWNRTNRIWCLYEHAHYGGRLLRIAADWRGPIGPRYDFNDIVSSLRPC</sequence>
<dbReference type="RefSeq" id="WP_065920064.1">
    <property type="nucleotide sequence ID" value="NZ_CP016793.1"/>
</dbReference>
<accession>A0A1B2HVG6</accession>
<gene>
    <name evidence="2" type="ORF">BBK82_43080</name>
</gene>
<dbReference type="SUPFAM" id="SSF49695">
    <property type="entry name" value="gamma-Crystallin-like"/>
    <property type="match status" value="1"/>
</dbReference>
<keyword evidence="3" id="KW-1185">Reference proteome</keyword>
<dbReference type="EMBL" id="CP016793">
    <property type="protein sequence ID" value="ANZ41729.1"/>
    <property type="molecule type" value="Genomic_DNA"/>
</dbReference>
<protein>
    <recommendedName>
        <fullName evidence="4">Peptidase inhibitor</fullName>
    </recommendedName>
</protein>
<dbReference type="Pfam" id="PF03995">
    <property type="entry name" value="Inhibitor_I36"/>
    <property type="match status" value="1"/>
</dbReference>